<dbReference type="RefSeq" id="WP_015393661.1">
    <property type="nucleotide sequence ID" value="NC_020291.1"/>
</dbReference>
<evidence type="ECO:0000256" key="2">
    <source>
        <dbReference type="PROSITE-ProRule" id="PRU00591"/>
    </source>
</evidence>
<evidence type="ECO:0000259" key="5">
    <source>
        <dbReference type="Pfam" id="PF00188"/>
    </source>
</evidence>
<dbReference type="eggNOG" id="COG2340">
    <property type="taxonomic scope" value="Bacteria"/>
</dbReference>
<protein>
    <submittedName>
        <fullName evidence="6">Cysteine-rich secretory protein family</fullName>
    </submittedName>
</protein>
<feature type="chain" id="PRO_5004015622" evidence="4">
    <location>
        <begin position="30"/>
        <end position="318"/>
    </location>
</feature>
<feature type="region of interest" description="Disordered" evidence="3">
    <location>
        <begin position="132"/>
        <end position="178"/>
    </location>
</feature>
<sequence length="318" mass="34568">MKKAFLTKIVTGVIAATTITTIAPLGVSAATTNSTYDNFYNYYNSLANSIVNSGWVKDNGNWYYFDNSGAKQTGVLNINGKTYCFNPSGIMQTGKVAIGNKTYTFSDNGQAIGSKTPSVDKVFDSTNNVVKDNNKTTTVSNQNKNETTTNAGTTTNTANTNSGAKTTSSTSNTASVDVQGLPKLPTNYSVSIQTSAEDKILELMNAKRVEAGLKPLTLDKTLISVARYKSNDMIQNNFFDHTNPDGTKWTNWLQALGYSYTTTGENIAYNTYDAVELFTQWWNSPGHRANMMNASYTKVGIGVVYGNGKYMGSQEFSN</sequence>
<feature type="signal peptide" evidence="4">
    <location>
        <begin position="1"/>
        <end position="29"/>
    </location>
</feature>
<reference evidence="6 7" key="1">
    <citation type="submission" date="2013-02" db="EMBL/GenBank/DDBJ databases">
        <title>Genome sequence of Clostridium saccharoperbutylacetonicum N1-4(HMT).</title>
        <authorList>
            <person name="Poehlein A."/>
            <person name="Daniel R."/>
        </authorList>
    </citation>
    <scope>NUCLEOTIDE SEQUENCE [LARGE SCALE GENOMIC DNA]</scope>
    <source>
        <strain evidence="7">N1-4(HMT)</strain>
    </source>
</reference>
<dbReference type="Pfam" id="PF01473">
    <property type="entry name" value="Choline_bind_1"/>
    <property type="match status" value="1"/>
</dbReference>
<dbReference type="InterPro" id="IPR018337">
    <property type="entry name" value="Cell_wall/Cho-bd_repeat"/>
</dbReference>
<dbReference type="PATRIC" id="fig|931276.5.peg.3609"/>
<organism evidence="6 7">
    <name type="scientific">Clostridium saccharoperbutylacetonicum N1-4(HMT)</name>
    <dbReference type="NCBI Taxonomy" id="931276"/>
    <lineage>
        <taxon>Bacteria</taxon>
        <taxon>Bacillati</taxon>
        <taxon>Bacillota</taxon>
        <taxon>Clostridia</taxon>
        <taxon>Eubacteriales</taxon>
        <taxon>Clostridiaceae</taxon>
        <taxon>Clostridium</taxon>
    </lineage>
</organism>
<dbReference type="KEGG" id="csr:Cspa_c35840"/>
<evidence type="ECO:0000256" key="3">
    <source>
        <dbReference type="SAM" id="MobiDB-lite"/>
    </source>
</evidence>
<evidence type="ECO:0000313" key="6">
    <source>
        <dbReference type="EMBL" id="AGF57345.1"/>
    </source>
</evidence>
<dbReference type="PANTHER" id="PTHR31157:SF1">
    <property type="entry name" value="SCP DOMAIN-CONTAINING PROTEIN"/>
    <property type="match status" value="1"/>
</dbReference>
<keyword evidence="1" id="KW-0677">Repeat</keyword>
<dbReference type="AlphaFoldDB" id="M1LVZ4"/>
<proteinExistence type="predicted"/>
<gene>
    <name evidence="6" type="ORF">Cspa_c35840</name>
</gene>
<dbReference type="eggNOG" id="COG5263">
    <property type="taxonomic scope" value="Bacteria"/>
</dbReference>
<evidence type="ECO:0000313" key="7">
    <source>
        <dbReference type="Proteomes" id="UP000011728"/>
    </source>
</evidence>
<keyword evidence="4" id="KW-0732">Signal</keyword>
<dbReference type="Gene3D" id="2.10.270.20">
    <property type="match status" value="1"/>
</dbReference>
<accession>M1LVZ4</accession>
<evidence type="ECO:0000256" key="4">
    <source>
        <dbReference type="SAM" id="SignalP"/>
    </source>
</evidence>
<dbReference type="EMBL" id="CP004121">
    <property type="protein sequence ID" value="AGF57345.1"/>
    <property type="molecule type" value="Genomic_DNA"/>
</dbReference>
<dbReference type="HOGENOM" id="CLU_828205_0_0_9"/>
<dbReference type="PANTHER" id="PTHR31157">
    <property type="entry name" value="SCP DOMAIN-CONTAINING PROTEIN"/>
    <property type="match status" value="1"/>
</dbReference>
<dbReference type="STRING" id="36745.CLSAP_33570"/>
<dbReference type="Pfam" id="PF19127">
    <property type="entry name" value="Choline_bind_3"/>
    <property type="match status" value="1"/>
</dbReference>
<feature type="repeat" description="Cell wall-binding" evidence="2">
    <location>
        <begin position="72"/>
        <end position="91"/>
    </location>
</feature>
<dbReference type="Proteomes" id="UP000011728">
    <property type="component" value="Chromosome"/>
</dbReference>
<dbReference type="SUPFAM" id="SSF55797">
    <property type="entry name" value="PR-1-like"/>
    <property type="match status" value="1"/>
</dbReference>
<dbReference type="Gene3D" id="3.40.33.10">
    <property type="entry name" value="CAP"/>
    <property type="match status" value="1"/>
</dbReference>
<feature type="compositionally biased region" description="Low complexity" evidence="3">
    <location>
        <begin position="132"/>
        <end position="175"/>
    </location>
</feature>
<feature type="domain" description="SCP" evidence="5">
    <location>
        <begin position="201"/>
        <end position="309"/>
    </location>
</feature>
<keyword evidence="7" id="KW-1185">Reference proteome</keyword>
<name>M1LVZ4_9CLOT</name>
<dbReference type="OrthoDB" id="9783944at2"/>
<evidence type="ECO:0000256" key="1">
    <source>
        <dbReference type="ARBA" id="ARBA00022737"/>
    </source>
</evidence>
<dbReference type="CDD" id="cd05379">
    <property type="entry name" value="CAP_bacterial"/>
    <property type="match status" value="1"/>
</dbReference>
<dbReference type="PROSITE" id="PS51170">
    <property type="entry name" value="CW"/>
    <property type="match status" value="2"/>
</dbReference>
<dbReference type="InterPro" id="IPR035940">
    <property type="entry name" value="CAP_sf"/>
</dbReference>
<feature type="repeat" description="Cell wall-binding" evidence="2">
    <location>
        <begin position="52"/>
        <end position="71"/>
    </location>
</feature>
<dbReference type="SUPFAM" id="SSF69360">
    <property type="entry name" value="Cell wall binding repeat"/>
    <property type="match status" value="1"/>
</dbReference>
<dbReference type="InterPro" id="IPR014044">
    <property type="entry name" value="CAP_dom"/>
</dbReference>
<dbReference type="Pfam" id="PF00188">
    <property type="entry name" value="CAP"/>
    <property type="match status" value="1"/>
</dbReference>